<dbReference type="Proteomes" id="UP001595705">
    <property type="component" value="Unassembled WGS sequence"/>
</dbReference>
<reference evidence="2" key="1">
    <citation type="journal article" date="2019" name="Int. J. Syst. Evol. Microbiol.">
        <title>The Global Catalogue of Microorganisms (GCM) 10K type strain sequencing project: providing services to taxonomists for standard genome sequencing and annotation.</title>
        <authorList>
            <consortium name="The Broad Institute Genomics Platform"/>
            <consortium name="The Broad Institute Genome Sequencing Center for Infectious Disease"/>
            <person name="Wu L."/>
            <person name="Ma J."/>
        </authorList>
    </citation>
    <scope>NUCLEOTIDE SEQUENCE [LARGE SCALE GENOMIC DNA]</scope>
    <source>
        <strain evidence="2">KCTC 42441</strain>
    </source>
</reference>
<accession>A0ABV7XM18</accession>
<dbReference type="RefSeq" id="WP_386744286.1">
    <property type="nucleotide sequence ID" value="NZ_JBHRYA010000007.1"/>
</dbReference>
<gene>
    <name evidence="1" type="ORF">ACFONC_11815</name>
</gene>
<comment type="caution">
    <text evidence="1">The sequence shown here is derived from an EMBL/GenBank/DDBJ whole genome shotgun (WGS) entry which is preliminary data.</text>
</comment>
<evidence type="ECO:0000313" key="1">
    <source>
        <dbReference type="EMBL" id="MFC3716838.1"/>
    </source>
</evidence>
<organism evidence="1 2">
    <name type="scientific">Luteimonas soli</name>
    <dbReference type="NCBI Taxonomy" id="1648966"/>
    <lineage>
        <taxon>Bacteria</taxon>
        <taxon>Pseudomonadati</taxon>
        <taxon>Pseudomonadota</taxon>
        <taxon>Gammaproteobacteria</taxon>
        <taxon>Lysobacterales</taxon>
        <taxon>Lysobacteraceae</taxon>
        <taxon>Luteimonas</taxon>
    </lineage>
</organism>
<dbReference type="Gene3D" id="1.10.260.40">
    <property type="entry name" value="lambda repressor-like DNA-binding domains"/>
    <property type="match status" value="1"/>
</dbReference>
<keyword evidence="2" id="KW-1185">Reference proteome</keyword>
<dbReference type="InterPro" id="IPR010982">
    <property type="entry name" value="Lambda_DNA-bd_dom_sf"/>
</dbReference>
<sequence>MAPSETDWIDALRAHRKAHGGKKTAEAIGYSQAVVSAVLNGNYKGDSKAVRQKVEGALMGLTVECPVVGELPRNRCLEYQRQPFAATNHLRVQLANTCPKCPNRRGAES</sequence>
<protein>
    <recommendedName>
        <fullName evidence="3">Transcriptional regulator</fullName>
    </recommendedName>
</protein>
<evidence type="ECO:0000313" key="2">
    <source>
        <dbReference type="Proteomes" id="UP001595705"/>
    </source>
</evidence>
<evidence type="ECO:0008006" key="3">
    <source>
        <dbReference type="Google" id="ProtNLM"/>
    </source>
</evidence>
<name>A0ABV7XM18_9GAMM</name>
<proteinExistence type="predicted"/>
<dbReference type="EMBL" id="JBHRYA010000007">
    <property type="protein sequence ID" value="MFC3716838.1"/>
    <property type="molecule type" value="Genomic_DNA"/>
</dbReference>